<reference evidence="1 2" key="1">
    <citation type="journal article" date="2019" name="Nat. Med.">
        <title>A library of human gut bacterial isolates paired with longitudinal multiomics data enables mechanistic microbiome research.</title>
        <authorList>
            <person name="Poyet M."/>
            <person name="Groussin M."/>
            <person name="Gibbons S.M."/>
            <person name="Avila-Pacheco J."/>
            <person name="Jiang X."/>
            <person name="Kearney S.M."/>
            <person name="Perrotta A.R."/>
            <person name="Berdy B."/>
            <person name="Zhao S."/>
            <person name="Lieberman T.D."/>
            <person name="Swanson P.K."/>
            <person name="Smith M."/>
            <person name="Roesemann S."/>
            <person name="Alexander J.E."/>
            <person name="Rich S.A."/>
            <person name="Livny J."/>
            <person name="Vlamakis H."/>
            <person name="Clish C."/>
            <person name="Bullock K."/>
            <person name="Deik A."/>
            <person name="Scott J."/>
            <person name="Pierce K.A."/>
            <person name="Xavier R.J."/>
            <person name="Alm E.J."/>
        </authorList>
    </citation>
    <scope>NUCLEOTIDE SEQUENCE [LARGE SCALE GENOMIC DNA]</scope>
    <source>
        <strain evidence="1 2">BIOML-A183</strain>
    </source>
</reference>
<evidence type="ECO:0000313" key="2">
    <source>
        <dbReference type="Proteomes" id="UP000460135"/>
    </source>
</evidence>
<gene>
    <name evidence="1" type="ORF">F3F51_12070</name>
</gene>
<organism evidence="1 2">
    <name type="scientific">Bacteroides ovatus</name>
    <dbReference type="NCBI Taxonomy" id="28116"/>
    <lineage>
        <taxon>Bacteria</taxon>
        <taxon>Pseudomonadati</taxon>
        <taxon>Bacteroidota</taxon>
        <taxon>Bacteroidia</taxon>
        <taxon>Bacteroidales</taxon>
        <taxon>Bacteroidaceae</taxon>
        <taxon>Bacteroides</taxon>
    </lineage>
</organism>
<dbReference type="AlphaFoldDB" id="A0A6N3VBN5"/>
<sequence>MNRLLTIVCGWGVMLLSSCMDTSVVDADISGLQPQGLTRFDGTIYEYLQHGDLNLGVTYDSLMLLMNYEEPDCPVVLKFSELKRCLQDEAGQYTFMAIPDSCFRYALQELNRYRRLNELMIDSDDFSEETPELEKYAAGELTLNKLLNYRKDIERRDEKNPEKKWTDSYIYKDGLDSLVCRYMTPGIYDTETLSGFSYVEGKIIQGLHNYRMNLACQRLPASGFVGGGLKDLTIYDMRNTLEKEKWESAKMLWTDIYAKNGIIHVLLPQHEFGFGRFIQYFRNVGHEK</sequence>
<evidence type="ECO:0008006" key="3">
    <source>
        <dbReference type="Google" id="ProtNLM"/>
    </source>
</evidence>
<protein>
    <recommendedName>
        <fullName evidence="3">Lipoprotein</fullName>
    </recommendedName>
</protein>
<comment type="caution">
    <text evidence="1">The sequence shown here is derived from an EMBL/GenBank/DDBJ whole genome shotgun (WGS) entry which is preliminary data.</text>
</comment>
<proteinExistence type="predicted"/>
<dbReference type="PROSITE" id="PS51257">
    <property type="entry name" value="PROKAR_LIPOPROTEIN"/>
    <property type="match status" value="1"/>
</dbReference>
<accession>A0A6N3VBN5</accession>
<dbReference type="RefSeq" id="WP_122137749.1">
    <property type="nucleotide sequence ID" value="NZ_CAKJYZ010000002.1"/>
</dbReference>
<dbReference type="EMBL" id="VWLX01000008">
    <property type="protein sequence ID" value="KAA3804536.1"/>
    <property type="molecule type" value="Genomic_DNA"/>
</dbReference>
<evidence type="ECO:0000313" key="1">
    <source>
        <dbReference type="EMBL" id="KAA3804536.1"/>
    </source>
</evidence>
<dbReference type="Proteomes" id="UP000460135">
    <property type="component" value="Unassembled WGS sequence"/>
</dbReference>
<name>A0A6N3VBN5_BACOV</name>